<keyword evidence="1" id="KW-0812">Transmembrane</keyword>
<feature type="transmembrane region" description="Helical" evidence="1">
    <location>
        <begin position="130"/>
        <end position="149"/>
    </location>
</feature>
<feature type="transmembrane region" description="Helical" evidence="1">
    <location>
        <begin position="193"/>
        <end position="214"/>
    </location>
</feature>
<evidence type="ECO:0000313" key="3">
    <source>
        <dbReference type="Proteomes" id="UP001493487"/>
    </source>
</evidence>
<dbReference type="EMBL" id="JASKHM010000002">
    <property type="protein sequence ID" value="MEQ4481902.1"/>
    <property type="molecule type" value="Genomic_DNA"/>
</dbReference>
<accession>A0ABV1KPG6</accession>
<dbReference type="InterPro" id="IPR009339">
    <property type="entry name" value="DUF998"/>
</dbReference>
<dbReference type="RefSeq" id="WP_232189334.1">
    <property type="nucleotide sequence ID" value="NZ_JAIOAP010000019.1"/>
</dbReference>
<evidence type="ECO:0000313" key="2">
    <source>
        <dbReference type="EMBL" id="MEQ4481902.1"/>
    </source>
</evidence>
<protein>
    <submittedName>
        <fullName evidence="2">DUF998 domain-containing protein</fullName>
    </submittedName>
</protein>
<organism evidence="2 3">
    <name type="scientific">Cohnella silvisoli</name>
    <dbReference type="NCBI Taxonomy" id="2873699"/>
    <lineage>
        <taxon>Bacteria</taxon>
        <taxon>Bacillati</taxon>
        <taxon>Bacillota</taxon>
        <taxon>Bacilli</taxon>
        <taxon>Bacillales</taxon>
        <taxon>Paenibacillaceae</taxon>
        <taxon>Cohnella</taxon>
    </lineage>
</organism>
<name>A0ABV1KPG6_9BACL</name>
<reference evidence="2 3" key="1">
    <citation type="journal article" date="2023" name="Genome Announc.">
        <title>Pan-Genome Analyses of the Genus Cohnella and Proposal of the Novel Species Cohnella silvisoli sp. nov., Isolated from Forest Soil.</title>
        <authorList>
            <person name="Wang C."/>
            <person name="Mao L."/>
            <person name="Bao G."/>
            <person name="Zhu H."/>
        </authorList>
    </citation>
    <scope>NUCLEOTIDE SEQUENCE [LARGE SCALE GENOMIC DNA]</scope>
    <source>
        <strain evidence="2 3">NL03-T5-1</strain>
    </source>
</reference>
<keyword evidence="1" id="KW-0472">Membrane</keyword>
<gene>
    <name evidence="2" type="ORF">QJS35_05785</name>
</gene>
<feature type="transmembrane region" description="Helical" evidence="1">
    <location>
        <begin position="12"/>
        <end position="38"/>
    </location>
</feature>
<feature type="transmembrane region" description="Helical" evidence="1">
    <location>
        <begin position="58"/>
        <end position="80"/>
    </location>
</feature>
<dbReference type="Proteomes" id="UP001493487">
    <property type="component" value="Unassembled WGS sequence"/>
</dbReference>
<dbReference type="Pfam" id="PF06197">
    <property type="entry name" value="DUF998"/>
    <property type="match status" value="1"/>
</dbReference>
<evidence type="ECO:0000256" key="1">
    <source>
        <dbReference type="SAM" id="Phobius"/>
    </source>
</evidence>
<sequence>MPTSVLISKPVPPYAILAAKISIFSGALSVVLLLSLHLLEPEFDPTWRFISEYALGKFGWMMQLTFMLLAVCLITNGVALASQLRSVVGYIGLAVLFIGAIGLCIAAAYITDPISISQEEATFSGKMHVLGASLDYTPVAALLLSIALVRNEVWKMIRNRLFITAAITFILMIAFILFLPYDGKFGPGVYTGLVGRFQIISYQGWLLTVGFHILKLQKTIR</sequence>
<comment type="caution">
    <text evidence="2">The sequence shown here is derived from an EMBL/GenBank/DDBJ whole genome shotgun (WGS) entry which is preliminary data.</text>
</comment>
<keyword evidence="1" id="KW-1133">Transmembrane helix</keyword>
<feature type="transmembrane region" description="Helical" evidence="1">
    <location>
        <begin position="87"/>
        <end position="110"/>
    </location>
</feature>
<proteinExistence type="predicted"/>
<keyword evidence="3" id="KW-1185">Reference proteome</keyword>
<feature type="transmembrane region" description="Helical" evidence="1">
    <location>
        <begin position="161"/>
        <end position="181"/>
    </location>
</feature>